<keyword evidence="11" id="KW-0812">Transmembrane</keyword>
<evidence type="ECO:0000256" key="12">
    <source>
        <dbReference type="ARBA" id="ARBA00022729"/>
    </source>
</evidence>
<dbReference type="Gene3D" id="1.20.1250.10">
    <property type="match status" value="1"/>
</dbReference>
<dbReference type="GO" id="GO:0030027">
    <property type="term" value="C:lamellipodium"/>
    <property type="evidence" value="ECO:0007669"/>
    <property type="project" value="UniProtKB-SubCell"/>
</dbReference>
<evidence type="ECO:0000256" key="23">
    <source>
        <dbReference type="ARBA" id="ARBA00033123"/>
    </source>
</evidence>
<comment type="similarity">
    <text evidence="6">Belongs to the SCF family.</text>
</comment>
<evidence type="ECO:0000256" key="2">
    <source>
        <dbReference type="ARBA" id="ARBA00004251"/>
    </source>
</evidence>
<dbReference type="InterPro" id="IPR003452">
    <property type="entry name" value="SCF"/>
</dbReference>
<keyword evidence="13" id="KW-0130">Cell adhesion</keyword>
<evidence type="ECO:0000256" key="21">
    <source>
        <dbReference type="ARBA" id="ARBA00030364"/>
    </source>
</evidence>
<keyword evidence="9" id="KW-0963">Cytoplasm</keyword>
<evidence type="ECO:0000256" key="20">
    <source>
        <dbReference type="ARBA" id="ARBA00023273"/>
    </source>
</evidence>
<organism evidence="24 25">
    <name type="scientific">Oryzias latipes</name>
    <name type="common">Japanese rice fish</name>
    <name type="synonym">Japanese killifish</name>
    <dbReference type="NCBI Taxonomy" id="8090"/>
    <lineage>
        <taxon>Eukaryota</taxon>
        <taxon>Metazoa</taxon>
        <taxon>Chordata</taxon>
        <taxon>Craniata</taxon>
        <taxon>Vertebrata</taxon>
        <taxon>Euteleostomi</taxon>
        <taxon>Actinopterygii</taxon>
        <taxon>Neopterygii</taxon>
        <taxon>Teleostei</taxon>
        <taxon>Neoteleostei</taxon>
        <taxon>Acanthomorphata</taxon>
        <taxon>Ovalentaria</taxon>
        <taxon>Atherinomorphae</taxon>
        <taxon>Beloniformes</taxon>
        <taxon>Adrianichthyidae</taxon>
        <taxon>Oryziinae</taxon>
        <taxon>Oryzias</taxon>
    </lineage>
</organism>
<evidence type="ECO:0000256" key="1">
    <source>
        <dbReference type="ARBA" id="ARBA00004245"/>
    </source>
</evidence>
<dbReference type="PANTHER" id="PTHR11574">
    <property type="entry name" value="KIT LIGAND"/>
    <property type="match status" value="1"/>
</dbReference>
<dbReference type="GO" id="GO:0007155">
    <property type="term" value="P:cell adhesion"/>
    <property type="evidence" value="ECO:0007669"/>
    <property type="project" value="UniProtKB-KW"/>
</dbReference>
<evidence type="ECO:0000256" key="3">
    <source>
        <dbReference type="ARBA" id="ARBA00004486"/>
    </source>
</evidence>
<keyword evidence="19" id="KW-0206">Cytoskeleton</keyword>
<reference key="1">
    <citation type="journal article" date="2007" name="Nature">
        <title>The medaka draft genome and insights into vertebrate genome evolution.</title>
        <authorList>
            <person name="Kasahara M."/>
            <person name="Naruse K."/>
            <person name="Sasaki S."/>
            <person name="Nakatani Y."/>
            <person name="Qu W."/>
            <person name="Ahsan B."/>
            <person name="Yamada T."/>
            <person name="Nagayasu Y."/>
            <person name="Doi K."/>
            <person name="Kasai Y."/>
            <person name="Jindo T."/>
            <person name="Kobayashi D."/>
            <person name="Shimada A."/>
            <person name="Toyoda A."/>
            <person name="Kuroki Y."/>
            <person name="Fujiyama A."/>
            <person name="Sasaki T."/>
            <person name="Shimizu A."/>
            <person name="Asakawa S."/>
            <person name="Shimizu N."/>
            <person name="Hashimoto S."/>
            <person name="Yang J."/>
            <person name="Lee Y."/>
            <person name="Matsushima K."/>
            <person name="Sugano S."/>
            <person name="Sakaizumi M."/>
            <person name="Narita T."/>
            <person name="Ohishi K."/>
            <person name="Haga S."/>
            <person name="Ohta F."/>
            <person name="Nomoto H."/>
            <person name="Nogata K."/>
            <person name="Morishita T."/>
            <person name="Endo T."/>
            <person name="Shin-I T."/>
            <person name="Takeda H."/>
            <person name="Morishita S."/>
            <person name="Kohara Y."/>
        </authorList>
    </citation>
    <scope>NUCLEOTIDE SEQUENCE [LARGE SCALE GENOMIC DNA]</scope>
    <source>
        <strain>Hd-rR</strain>
    </source>
</reference>
<keyword evidence="14" id="KW-1133">Transmembrane helix</keyword>
<evidence type="ECO:0000313" key="24">
    <source>
        <dbReference type="Ensembl" id="ENSORLP00015000897.1"/>
    </source>
</evidence>
<evidence type="ECO:0000256" key="6">
    <source>
        <dbReference type="ARBA" id="ARBA00010419"/>
    </source>
</evidence>
<evidence type="ECO:0000256" key="13">
    <source>
        <dbReference type="ARBA" id="ARBA00022889"/>
    </source>
</evidence>
<dbReference type="GO" id="GO:0005173">
    <property type="term" value="F:stem cell factor receptor binding"/>
    <property type="evidence" value="ECO:0007669"/>
    <property type="project" value="InterPro"/>
</dbReference>
<dbReference type="PANTHER" id="PTHR11574:SF0">
    <property type="entry name" value="KIT LIGAND"/>
    <property type="match status" value="1"/>
</dbReference>
<dbReference type="GO" id="GO:0005856">
    <property type="term" value="C:cytoskeleton"/>
    <property type="evidence" value="ECO:0007669"/>
    <property type="project" value="UniProtKB-SubCell"/>
</dbReference>
<keyword evidence="18" id="KW-0325">Glycoprotein</keyword>
<evidence type="ECO:0000256" key="8">
    <source>
        <dbReference type="ARBA" id="ARBA00022475"/>
    </source>
</evidence>
<dbReference type="InterPro" id="IPR009079">
    <property type="entry name" value="4_helix_cytokine-like_core"/>
</dbReference>
<dbReference type="Ensembl" id="ENSORLT00015013548.1">
    <property type="protein sequence ID" value="ENSORLP00015000897.1"/>
    <property type="gene ID" value="ENSORLG00015001517.1"/>
</dbReference>
<keyword evidence="15" id="KW-0339">Growth factor</keyword>
<evidence type="ECO:0000256" key="7">
    <source>
        <dbReference type="ARBA" id="ARBA00017304"/>
    </source>
</evidence>
<protein>
    <recommendedName>
        <fullName evidence="7">Kit ligand</fullName>
    </recommendedName>
    <alternativeName>
        <fullName evidence="21">Mast cell growth factor</fullName>
    </alternativeName>
    <alternativeName>
        <fullName evidence="23">Stem cell factor</fullName>
    </alternativeName>
    <alternativeName>
        <fullName evidence="22">c-Kit ligand</fullName>
    </alternativeName>
</protein>
<evidence type="ECO:0000256" key="17">
    <source>
        <dbReference type="ARBA" id="ARBA00023157"/>
    </source>
</evidence>
<dbReference type="GO" id="GO:0008083">
    <property type="term" value="F:growth factor activity"/>
    <property type="evidence" value="ECO:0007669"/>
    <property type="project" value="UniProtKB-KW"/>
</dbReference>
<evidence type="ECO:0000256" key="14">
    <source>
        <dbReference type="ARBA" id="ARBA00022989"/>
    </source>
</evidence>
<dbReference type="GO" id="GO:0005886">
    <property type="term" value="C:plasma membrane"/>
    <property type="evidence" value="ECO:0007669"/>
    <property type="project" value="UniProtKB-SubCell"/>
</dbReference>
<keyword evidence="16" id="KW-0472">Membrane</keyword>
<proteinExistence type="inferred from homology"/>
<evidence type="ECO:0000313" key="25">
    <source>
        <dbReference type="Proteomes" id="UP000265200"/>
    </source>
</evidence>
<keyword evidence="10" id="KW-0964">Secreted</keyword>
<reference evidence="24 25" key="2">
    <citation type="submission" date="2017-04" db="EMBL/GenBank/DDBJ databases">
        <title>CpG methylation of centromeres and impact of large insertions on vertebrate speciation.</title>
        <authorList>
            <person name="Ichikawa K."/>
            <person name="Yoshimura J."/>
            <person name="Morishita S."/>
        </authorList>
    </citation>
    <scope>NUCLEOTIDE SEQUENCE</scope>
    <source>
        <strain evidence="24 25">HSOK</strain>
    </source>
</reference>
<accession>A0A3P9GZW3</accession>
<reference evidence="24" key="3">
    <citation type="submission" date="2025-08" db="UniProtKB">
        <authorList>
            <consortium name="Ensembl"/>
        </authorList>
    </citation>
    <scope>IDENTIFICATION</scope>
    <source>
        <strain evidence="24">HSOK</strain>
    </source>
</reference>
<evidence type="ECO:0000256" key="4">
    <source>
        <dbReference type="ARBA" id="ARBA00004510"/>
    </source>
</evidence>
<dbReference type="GO" id="GO:0005576">
    <property type="term" value="C:extracellular region"/>
    <property type="evidence" value="ECO:0007669"/>
    <property type="project" value="UniProtKB-SubCell"/>
</dbReference>
<name>A0A3P9GZW3_ORYLA</name>
<keyword evidence="8" id="KW-1003">Cell membrane</keyword>
<dbReference type="Pfam" id="PF02404">
    <property type="entry name" value="SCF"/>
    <property type="match status" value="1"/>
</dbReference>
<dbReference type="AlphaFoldDB" id="A0A3P9GZW3"/>
<dbReference type="GO" id="GO:0030175">
    <property type="term" value="C:filopodium"/>
    <property type="evidence" value="ECO:0007669"/>
    <property type="project" value="UniProtKB-SubCell"/>
</dbReference>
<evidence type="ECO:0000256" key="19">
    <source>
        <dbReference type="ARBA" id="ARBA00023212"/>
    </source>
</evidence>
<evidence type="ECO:0000256" key="10">
    <source>
        <dbReference type="ARBA" id="ARBA00022525"/>
    </source>
</evidence>
<evidence type="ECO:0000256" key="18">
    <source>
        <dbReference type="ARBA" id="ARBA00023180"/>
    </source>
</evidence>
<sequence>WRPSKSWIRVCVRFLLLITLGVPSYTLGSFQITDDISKLSVLKQNIPRDYNISVSYVPKELAGMCWVKLNIFYLEDSLDKLAKKFGNVSSNKNDIKIFIDMLQYMRLPLGNLELLMYDFECHFRNEQWQTEQYFDYVKDLLKAAEDNISEDCDPPPCPTTLPTDIQLTKAIPIRASSGCSFSKLCALLLMGKVSQCCYQVWTLQSQKTRKHWFSSLCSCFAFNTGLEKRKIKIALATQINDSGGSKLREI</sequence>
<dbReference type="Proteomes" id="UP000265200">
    <property type="component" value="Chromosome 6"/>
</dbReference>
<evidence type="ECO:0000256" key="9">
    <source>
        <dbReference type="ARBA" id="ARBA00022490"/>
    </source>
</evidence>
<comment type="subcellular location">
    <subcellularLocation>
        <location evidence="2">Cell membrane</location>
        <topology evidence="2">Single-pass type I membrane protein</topology>
    </subcellularLocation>
    <subcellularLocation>
        <location evidence="3">Cell projection</location>
        <location evidence="3">Filopodium</location>
    </subcellularLocation>
    <subcellularLocation>
        <location evidence="4">Cell projection</location>
        <location evidence="4">Lamellipodium</location>
    </subcellularLocation>
    <subcellularLocation>
        <location evidence="1">Cytoplasm</location>
        <location evidence="1">Cytoskeleton</location>
    </subcellularLocation>
    <subcellularLocation>
        <location evidence="5">Secreted</location>
    </subcellularLocation>
</comment>
<evidence type="ECO:0000256" key="16">
    <source>
        <dbReference type="ARBA" id="ARBA00023136"/>
    </source>
</evidence>
<keyword evidence="20" id="KW-0966">Cell projection</keyword>
<evidence type="ECO:0000256" key="5">
    <source>
        <dbReference type="ARBA" id="ARBA00004613"/>
    </source>
</evidence>
<dbReference type="SUPFAM" id="SSF47266">
    <property type="entry name" value="4-helical cytokines"/>
    <property type="match status" value="1"/>
</dbReference>
<keyword evidence="12" id="KW-0732">Signal</keyword>
<keyword evidence="17" id="KW-1015">Disulfide bond</keyword>
<evidence type="ECO:0000256" key="22">
    <source>
        <dbReference type="ARBA" id="ARBA00032898"/>
    </source>
</evidence>
<evidence type="ECO:0000256" key="15">
    <source>
        <dbReference type="ARBA" id="ARBA00023030"/>
    </source>
</evidence>
<evidence type="ECO:0000256" key="11">
    <source>
        <dbReference type="ARBA" id="ARBA00022692"/>
    </source>
</evidence>
<reference evidence="24" key="4">
    <citation type="submission" date="2025-09" db="UniProtKB">
        <authorList>
            <consortium name="Ensembl"/>
        </authorList>
    </citation>
    <scope>IDENTIFICATION</scope>
    <source>
        <strain evidence="24">HSOK</strain>
    </source>
</reference>